<evidence type="ECO:0000256" key="1">
    <source>
        <dbReference type="SAM" id="MobiDB-lite"/>
    </source>
</evidence>
<keyword evidence="2" id="KW-1133">Transmembrane helix</keyword>
<accession>A0A1Y2DWW1</accession>
<gene>
    <name evidence="3" type="ORF">LY90DRAFT_642141</name>
</gene>
<comment type="caution">
    <text evidence="3">The sequence shown here is derived from an EMBL/GenBank/DDBJ whole genome shotgun (WGS) entry which is preliminary data.</text>
</comment>
<keyword evidence="2" id="KW-0812">Transmembrane</keyword>
<sequence length="4409" mass="491418">MYFNNISGNGGSFNLINLNNAEITDLSSSSIKSDDIPYLALFSCQTNNKICKRTYGYVKDMSNKYYEIHSSGVNGKVDNDTSCAETNIGKLNTSSGNLCLKDSNSIGTLTAESYVMSNGSGSVFSNEQDINIYISSTTNAFYHDKFVDVSTDGGVKLFQSNKLISLTSINGTEKLSLYICNSEGICIQADGYAKNSNNAYYTIETHYSSLLDNDSTVDSCSSIEDIGKLIKSTYNLCTSITDNIAFPDTNDINNYIIYEKKQGTSAYRLVKTAPGLIAKVDIETEQQPDDGLNIYIIKSPISKFKSFDKKIETETLTNLYFFNCDLNDNAKKCKQTYGYLKGADSIYEINVSGTKSIVTSNSCTDGTIGSINTETVEDVISYEFCINETPYTVDFINNGVYIINTVADNVFTGINGKPIITNSTSNSIFYDNLYRGSKVILTASNVVIEVEDIVENTKENSSNLKVYSCDITGSCKQENGYVTDGNSYYSVSKDNPSSKIEEFKNSCEENIGKLNSEKKLCINGNNIEAIAFLTESENKNNYIIIDSNTYNIVTSIQNMFLISGFTQPKQGTNIVNIETSENIDPTNYVIEETDLKNIALFYCININGGLSCKRTIGYIKIQKKETNPKYYSIGYEGDNSEITPNSECKGSSTGQLGPSENLCLYANSSVIFTGGLPTSTESKSFIIKRPNPNPNPNSSSVFANSSNENILIYSDANSFVFENIVDLSGDRGIKLFISNNLVKDISSVDIATENVDKLSLYICSSEGICTRAEGFAKDTTNYYNIFDSEEPSFSEILETNDITSCSSVNTGNLVDSNKNFCIGDTDSIEFPASNDNINNYIIHEDDQFKFVKAYKNIITKIKLKDDENLNDFNLIDCDNAKVINMSDDDYLKASFLTSNIGNLALFRCDIINKICKQTYGYLASNDSIKSYYSFDATSKENKLVQFNGTTECSEDTDVGTLQSNGELCLKSDSSTTQNQIKYVMNDINIYTVPTDNPSVFSNSNSGKSVIIRSNGWAFYLDNYYSENGINLFVSYRKSETSYVSANISNTFLCNCQKNGICTAVEGYVKYDDTYYKIADSDQSIKNVQVSDDNFGTICSSSNDGVKLLSYGKLCLGMESIEFFSEDKKGYYIGFSGNDAKFIRAVKNIFTIEALNVNALSNGANLVNVETPSIVTTPAIADVTPVLKNLLYFNCDMTNLVCKQTVGYLKTSDSTTSSGYYAIYNSSDSNVEVESFSSSCNIEENGKLTNDGKLCSEKVSIELNTSASNYIIYKPNDSTPFKSNSGDIIIVSATNTNIILNNLYSDAGPNLIYKISMTIYDLTNIESNIQKLLLFNCGRNGICLSNTGYITDGNKYFEIKNKIEDNPSTLNNNKECIFSENIGEINKEHELVIDNNESIPFLTNNEEAEYIINEGTLLVRAIPGIFSIGSITNPLNEIGLYGVIRDSATAFKLPTLSDEIEKGLSSLGLYDCDENKICKQTFGYLKSTDEKSGYYSLSIDGTNERIVPESSCSNKVGNLIKDDKFCLTGNDSVIGDMNTNVFIIEAATKNVFSKGTTETNLFVMVKAASNSLILKIMENGYQISKNEGNIIIKPTRNDLNQNPTKIGIYGCERKMSTCKLVPGYVISGTKYYISKANELGVTEYEDVTEVNSTKSNYCEEKIGHIIKESSTYYLCLGDEISVELSQDNVGNYIAINAVTAGSPLEAKKMIKYSTESSIGYIVNDEYFEGKDRNYVIKVPNSNLNPQENYYLYLSDNGSYSLNDERSIGAYKQLNEGNTYEDISSELSFDDNIYIFFCESGECIETLGYMNINSIMYTNDNTSRCWEIRGKTNNCSPSEYNYVSYDGSQLKVCMKNDNGNSYSVVDQSKDYMIAIGSTNSYQKFIGNSVSSIIGKPDEKDGYYLIKENIIITDTSEESNIIVMCQNSDCIIINAEDGYYPDANGNAVIHCTSRDENVSCKLEIVNKSSTFIDAGDTSHLIYCEVDTDSKVYCSSFESNASEEKHEHYVSGDEKLITCTFNGEKPECVIEGSTFNGYFIDSAPQHSTDKKIIRCADSICDEIKISELNLTGPGSLNNDADGISIKINESTSIKVEIGCETSYQSIDVEANVFPGIHEKSTISVKIDKDGSIIYLEDTSLETCESTCTNEVYCWDSQNSKIQTEVNQVCENINGKNHVELTEAGKAILFYDNNGKNIEEPTMDTPNIMAYQCTFVEGENLPQEKCILVKGYLISKDNKIRQCNGWKQEGCTIVENLGPCVDGDEGRLGEGDNGKEVCFGKNLGVPLPTKEDEVRYVAFQVNNVKNNNVNEIYGKNKGKIVFLALTKNSVLVAEDSEAINEGIYLNWSAENLNDGLIDCTVKGIIEECNIKSGLGYYLDASSLFKKTEKQRKRSNENDSYNWLIKCENEKCQLISPNKGYYINADVSYELPKALIRCPDENYCIAYDGYPNDIYINNDDSKLIQCNSEECLSVNENENMLGNNNIPTYFKNADEAADDSSILIKCSGTCITISAESNSVFFNGNLKVDDKNDNGESGKPLIICYNKSYSGTEASSIECKTSEAEGAESYYINAGDYISNDNKKLPLIKCESNSECESKEAIITNEASEVFYINSNYGEEKDNENYLIKCTSNTECEYYNNVKADDKTEYYVHGEANGIENAVIECTMEEINEEEEKKYKASCRLIENQLPTNVYISTYNQKQIIVCSATECTAQDNGSTPKKTEYYINTDPDNNINSLIKCSYNDNCITVEDFNEFENENQVFINSNFGKADDENQLIKCEDGSCELTKSGAAPDNPEYYFNSGDSDTSGDYRGDIIECIANKDNKVTCDSITSSEGSVYINANYDNDKNENQLIICENKVCKEKLIEYTDEKTEYNFVNAGKENEGGIIKCIKTVNEGRCTISKLGEEDTFIDNNTGQLIVCDENGCKPKSTGASTDSNEYYLSGEEIIKCEVIDGEKICKKVVPIPTIDDGVFIDSSNPNQIIYCDGNKCSSKPSSADNDKPQYFINGDPDSDLIECRKNGEKITCKAISGNDGDVFLNGSYPELDQVNQVIKCNSETCIATTISGGSLGSDENPQYFINTGNKNSNKMKDALIVCVKSVCELQDGSVNDVYVNSDEETKNDKPLIKCEKLGCSINSSGATKGNNEIYINAGKDEGTSSDNTSSKKGIIECSIDSSNKKVTCIVKKSYDVQEGLYLNSNYSENGDTNQMIKCTKKDGCTGMTITEGIDDTEYHVNGESTGLENAIIACTNTKCEKQTPTSVPSYYVGKDENGNQGLIECVETTVSSRRRSPRSTIQKCTWRPAFTSEGYYLNNGYNKLSYPLIQCDSSAGCNTVEAEIGYYVNAGNSQKPVIVCERENNECYERESPICPEPAMVVPGNYCYANGQLKFFKSNNSDAVYASKNKDIFVSATISKNGFPGIRSSTFALFKVSYYSINRYYKSGSIIVDKNGNVVDSMDGDQSGYTIYTCDEITKVCTESKGCSPNTYLYDAINKKAIRCNEEGKMEYTDEDGYVIDGSGGSKTSIIIYCDKDGENCYIINPNQSNGNGRDSRDNSDSNNRPKTVYYTNGNNLIKCTNGVCIKVNIKPGNYIGYGEDGKLGIIHCNPNNECIFINPDSGVKYLNSGSDRNLYPLIECTLNDGCYVAKGNPGYYLTSSSKTLIFCKSFITCYEINPMEHYYFNADCTEENNTIIKCVEAGNVTSCFLEDALSGYYLTSEPDILVHCRIGNRCKEIRVHNGIFRGALKGEVSIKRRSELEKDLQFKIRNSLNKKLSKRKNESLEVIDNSENIMEIVKKKELNKEEDKIFSARDTDDVYGIIRCVEGKCAALTINELAAVPICEFSNNKCYITLEYSMTKKATTSIGAGDFCTNSDHSVFYFATDTIVVKPNVISGKTATYVYTTSTTNCFEANESYHDRYFAEKSSIYTLDIDCILQIYETAYIFLNNKENRIVRSRNIDEYNDNHVKLYLCKGSNCQPVDALNTVTYITDINKRILKYNINNKLYSFVYDKDITCIFKDNKCTPNADMKKNEFCVTYKGELVLAQSSIKNRETGDCYLSEGINSYIYGYGFSQHLYRMNQFTAQMVDQTGYYIINMFTNTTIERRTYLSKHVNLVMYACTHSSCHIYEPDEDTYYYDSQAKTIFRYRNENFILPNISGYAYISIDPTKKYIYKFEKAAADEIKIQTIAKDGYYYTIDKEMYYCNQDENSNCSPISESGYYITNTGTIYYCIHDSEELEETECTKQNCIIGQYYYIEEAYYRCDSYSNFVPMKSKYCSYDENVVINFPLALTEELPGNVKQAIENIRINNNSTAISQGRRKNNLESVSGIFTNCTYNIEESISMFDLVCINNYVVVDKETDELKICSIEQLGYVECIENEENPKKCNISSNSNLIKPYFLMLIFSLLISIIFINKY</sequence>
<dbReference type="STRING" id="1754190.A0A1Y2DWW1"/>
<name>A0A1Y2DWW1_9FUNG</name>
<feature type="region of interest" description="Disordered" evidence="1">
    <location>
        <begin position="3536"/>
        <end position="3557"/>
    </location>
</feature>
<dbReference type="Proteomes" id="UP000193920">
    <property type="component" value="Unassembled WGS sequence"/>
</dbReference>
<dbReference type="EMBL" id="MCOG01000056">
    <property type="protein sequence ID" value="ORY63594.1"/>
    <property type="molecule type" value="Genomic_DNA"/>
</dbReference>
<proteinExistence type="predicted"/>
<protein>
    <recommendedName>
        <fullName evidence="5">Scaffoldin</fullName>
    </recommendedName>
</protein>
<keyword evidence="4" id="KW-1185">Reference proteome</keyword>
<reference evidence="3 4" key="1">
    <citation type="submission" date="2016-08" db="EMBL/GenBank/DDBJ databases">
        <title>A Parts List for Fungal Cellulosomes Revealed by Comparative Genomics.</title>
        <authorList>
            <consortium name="DOE Joint Genome Institute"/>
            <person name="Haitjema C.H."/>
            <person name="Gilmore S.P."/>
            <person name="Henske J.K."/>
            <person name="Solomon K.V."/>
            <person name="De Groot R."/>
            <person name="Kuo A."/>
            <person name="Mondo S.J."/>
            <person name="Salamov A.A."/>
            <person name="Labutti K."/>
            <person name="Zhao Z."/>
            <person name="Chiniquy J."/>
            <person name="Barry K."/>
            <person name="Brewer H.M."/>
            <person name="Purvine S.O."/>
            <person name="Wright A.T."/>
            <person name="Boxma B."/>
            <person name="Van Alen T."/>
            <person name="Hackstein J.H."/>
            <person name="Baker S.E."/>
            <person name="Grigoriev I.V."/>
            <person name="O'Malley M.A."/>
        </authorList>
    </citation>
    <scope>NUCLEOTIDE SEQUENCE [LARGE SCALE GENOMIC DNA]</scope>
    <source>
        <strain evidence="3 4">G1</strain>
    </source>
</reference>
<organism evidence="3 4">
    <name type="scientific">Neocallimastix californiae</name>
    <dbReference type="NCBI Taxonomy" id="1754190"/>
    <lineage>
        <taxon>Eukaryota</taxon>
        <taxon>Fungi</taxon>
        <taxon>Fungi incertae sedis</taxon>
        <taxon>Chytridiomycota</taxon>
        <taxon>Chytridiomycota incertae sedis</taxon>
        <taxon>Neocallimastigomycetes</taxon>
        <taxon>Neocallimastigales</taxon>
        <taxon>Neocallimastigaceae</taxon>
        <taxon>Neocallimastix</taxon>
    </lineage>
</organism>
<evidence type="ECO:0008006" key="5">
    <source>
        <dbReference type="Google" id="ProtNLM"/>
    </source>
</evidence>
<keyword evidence="2" id="KW-0472">Membrane</keyword>
<evidence type="ECO:0000256" key="2">
    <source>
        <dbReference type="SAM" id="Phobius"/>
    </source>
</evidence>
<feature type="transmembrane region" description="Helical" evidence="2">
    <location>
        <begin position="4387"/>
        <end position="4406"/>
    </location>
</feature>
<evidence type="ECO:0000313" key="4">
    <source>
        <dbReference type="Proteomes" id="UP000193920"/>
    </source>
</evidence>
<evidence type="ECO:0000313" key="3">
    <source>
        <dbReference type="EMBL" id="ORY63594.1"/>
    </source>
</evidence>